<reference evidence="2 3" key="1">
    <citation type="submission" date="2016-11" db="EMBL/GenBank/DDBJ databases">
        <title>The macronuclear genome of Stentor coeruleus: a giant cell with tiny introns.</title>
        <authorList>
            <person name="Slabodnick M."/>
            <person name="Ruby J.G."/>
            <person name="Reiff S.B."/>
            <person name="Swart E.C."/>
            <person name="Gosai S."/>
            <person name="Prabakaran S."/>
            <person name="Witkowska E."/>
            <person name="Larue G.E."/>
            <person name="Fisher S."/>
            <person name="Freeman R.M."/>
            <person name="Gunawardena J."/>
            <person name="Chu W."/>
            <person name="Stover N.A."/>
            <person name="Gregory B.D."/>
            <person name="Nowacki M."/>
            <person name="Derisi J."/>
            <person name="Roy S.W."/>
            <person name="Marshall W.F."/>
            <person name="Sood P."/>
        </authorList>
    </citation>
    <scope>NUCLEOTIDE SEQUENCE [LARGE SCALE GENOMIC DNA]</scope>
    <source>
        <strain evidence="2">WM001</strain>
    </source>
</reference>
<evidence type="ECO:0000256" key="1">
    <source>
        <dbReference type="SAM" id="Coils"/>
    </source>
</evidence>
<dbReference type="AlphaFoldDB" id="A0A1R2AYI7"/>
<comment type="caution">
    <text evidence="2">The sequence shown here is derived from an EMBL/GenBank/DDBJ whole genome shotgun (WGS) entry which is preliminary data.</text>
</comment>
<dbReference type="EMBL" id="MPUH01001180">
    <property type="protein sequence ID" value="OMJ69589.1"/>
    <property type="molecule type" value="Genomic_DNA"/>
</dbReference>
<keyword evidence="1" id="KW-0175">Coiled coil</keyword>
<sequence>MNHLYNVNRLLNDLSSLQTGVKDLSAEYPNIKKKIHLLKEQPLKLESFKNEKFNQRAEYKAEKKLLQSRIQSLQLLSLFRKKPTTRILRKRIEKKKKLEMLNNFNRTMPIKNKLAEHSLVHINCPQIMISNSLDKTCKSIEFSQENEAKQMKKKLWQSRIKVEIGKVYRQSYLSKSIKDPESSILKPSFSSFLPSSNTKPYDKSNIFLNLDLTNN</sequence>
<gene>
    <name evidence="2" type="ORF">SteCoe_32655</name>
</gene>
<name>A0A1R2AYI7_9CILI</name>
<feature type="coiled-coil region" evidence="1">
    <location>
        <begin position="7"/>
        <end position="76"/>
    </location>
</feature>
<keyword evidence="3" id="KW-1185">Reference proteome</keyword>
<accession>A0A1R2AYI7</accession>
<protein>
    <submittedName>
        <fullName evidence="2">Uncharacterized protein</fullName>
    </submittedName>
</protein>
<evidence type="ECO:0000313" key="2">
    <source>
        <dbReference type="EMBL" id="OMJ69589.1"/>
    </source>
</evidence>
<organism evidence="2 3">
    <name type="scientific">Stentor coeruleus</name>
    <dbReference type="NCBI Taxonomy" id="5963"/>
    <lineage>
        <taxon>Eukaryota</taxon>
        <taxon>Sar</taxon>
        <taxon>Alveolata</taxon>
        <taxon>Ciliophora</taxon>
        <taxon>Postciliodesmatophora</taxon>
        <taxon>Heterotrichea</taxon>
        <taxon>Heterotrichida</taxon>
        <taxon>Stentoridae</taxon>
        <taxon>Stentor</taxon>
    </lineage>
</organism>
<proteinExistence type="predicted"/>
<evidence type="ECO:0000313" key="3">
    <source>
        <dbReference type="Proteomes" id="UP000187209"/>
    </source>
</evidence>
<dbReference type="Proteomes" id="UP000187209">
    <property type="component" value="Unassembled WGS sequence"/>
</dbReference>